<comment type="caution">
    <text evidence="1">The sequence shown here is derived from an EMBL/GenBank/DDBJ whole genome shotgun (WGS) entry which is preliminary data.</text>
</comment>
<proteinExistence type="predicted"/>
<reference evidence="1" key="1">
    <citation type="submission" date="2020-10" db="EMBL/GenBank/DDBJ databases">
        <authorList>
            <person name="Gilroy R."/>
        </authorList>
    </citation>
    <scope>NUCLEOTIDE SEQUENCE</scope>
    <source>
        <strain evidence="1">1370</strain>
    </source>
</reference>
<organism evidence="1 2">
    <name type="scientific">Candidatus Faeciplasma avium</name>
    <dbReference type="NCBI Taxonomy" id="2840798"/>
    <lineage>
        <taxon>Bacteria</taxon>
        <taxon>Bacillati</taxon>
        <taxon>Bacillota</taxon>
        <taxon>Clostridia</taxon>
        <taxon>Eubacteriales</taxon>
        <taxon>Oscillospiraceae</taxon>
        <taxon>Oscillospiraceae incertae sedis</taxon>
        <taxon>Candidatus Faeciplasma</taxon>
    </lineage>
</organism>
<name>A0A9D1T4K1_9FIRM</name>
<dbReference type="AlphaFoldDB" id="A0A9D1T4K1"/>
<accession>A0A9D1T4K1</accession>
<gene>
    <name evidence="1" type="ORF">IAD28_06500</name>
</gene>
<evidence type="ECO:0000313" key="1">
    <source>
        <dbReference type="EMBL" id="HIV11322.1"/>
    </source>
</evidence>
<sequence>MKKSIFNKKADSGRLFEDELSRASVEEQLKGYEEDMVKKLGTDAYDWRKRGTVL</sequence>
<evidence type="ECO:0000313" key="2">
    <source>
        <dbReference type="Proteomes" id="UP000823960"/>
    </source>
</evidence>
<reference evidence="1" key="2">
    <citation type="journal article" date="2021" name="PeerJ">
        <title>Extensive microbial diversity within the chicken gut microbiome revealed by metagenomics and culture.</title>
        <authorList>
            <person name="Gilroy R."/>
            <person name="Ravi A."/>
            <person name="Getino M."/>
            <person name="Pursley I."/>
            <person name="Horton D.L."/>
            <person name="Alikhan N.F."/>
            <person name="Baker D."/>
            <person name="Gharbi K."/>
            <person name="Hall N."/>
            <person name="Watson M."/>
            <person name="Adriaenssens E.M."/>
            <person name="Foster-Nyarko E."/>
            <person name="Jarju S."/>
            <person name="Secka A."/>
            <person name="Antonio M."/>
            <person name="Oren A."/>
            <person name="Chaudhuri R.R."/>
            <person name="La Ragione R."/>
            <person name="Hildebrand F."/>
            <person name="Pallen M.J."/>
        </authorList>
    </citation>
    <scope>NUCLEOTIDE SEQUENCE</scope>
    <source>
        <strain evidence="1">1370</strain>
    </source>
</reference>
<protein>
    <submittedName>
        <fullName evidence="1">Uncharacterized protein</fullName>
    </submittedName>
</protein>
<dbReference type="EMBL" id="DVOL01000093">
    <property type="protein sequence ID" value="HIV11322.1"/>
    <property type="molecule type" value="Genomic_DNA"/>
</dbReference>
<dbReference type="Proteomes" id="UP000823960">
    <property type="component" value="Unassembled WGS sequence"/>
</dbReference>